<dbReference type="EMBL" id="WQMT02000009">
    <property type="protein sequence ID" value="KAG9218474.1"/>
    <property type="molecule type" value="Genomic_DNA"/>
</dbReference>
<gene>
    <name evidence="1" type="ORF">CCMSSC00406_0010367</name>
</gene>
<proteinExistence type="predicted"/>
<keyword evidence="2" id="KW-1185">Reference proteome</keyword>
<protein>
    <submittedName>
        <fullName evidence="1">Uncharacterized protein</fullName>
    </submittedName>
</protein>
<reference evidence="1 2" key="1">
    <citation type="journal article" date="2021" name="Appl. Environ. Microbiol.">
        <title>Genetic linkage and physical mapping for an oyster mushroom Pleurotus cornucopiae and QTL analysis for the trait cap color.</title>
        <authorList>
            <person name="Zhang Y."/>
            <person name="Gao W."/>
            <person name="Sonnenberg A."/>
            <person name="Chen Q."/>
            <person name="Zhang J."/>
            <person name="Huang C."/>
        </authorList>
    </citation>
    <scope>NUCLEOTIDE SEQUENCE [LARGE SCALE GENOMIC DNA]</scope>
    <source>
        <strain evidence="1">CCMSSC00406</strain>
    </source>
</reference>
<sequence length="759" mass="86194">MANSEAQNTPTSFHSAMLNKPANEKIEDILQDRELQSLIPKCGSNRQTSYGVLLQLLNRASLLIHDKWTEGQKLMIFVDAHNPSLVNLLHDFRTGEQDLGMVLDVTNGLTDKALTDKIPWHLASSTVEWHGERDSEDSTVEASANLDLVNRYRPDLVTMYGILASPGGYSIQFYCASGTIESLVYNWADIDPLLLYVYTLYVPRTDFPSRDPTISLSRCANILQSPAWDIRDGDEVYENCVVKSASDMTWVARVGDSPVMIKESYRNRGASFREGEIYDILHAKGPAPGFVKVKKEYDVLCDGRPIVVTIGHITRIKTRLIMYTHGQPLKKCATLIDFLKCMYDILKAHRWAVVERNILHRDISHGNILVQAEDFDDGQVFDDTEHRPIFVNEILNGELHAEPMARLADMDNAAELDPEKAVSPAFVAKKRKTKDVPLHRRTGTRRFIARSVAIGSVLVFDDKFCRMPELPSGVAEKYRTVHANDPYGLRILLDDGTTTHGGVYDGGQKYSENPELETRDFQHRPRHDAESVFWCMVVFLLLAVPLGSPEEDLDESYLYSAWERIGNHEFDWTNYYVRDSRLSLLRASKSAWETWLHPGLQHVGSLLQLLAAQVTPEWGLIQPPPHILHLHEAMQRIILTHIYVWIQEKKDVKFDTERTRDTTDPDSWSYRMTKMQQRQAATITPKPTANEKSADCDTSVLGKRLLRDDAKQEEESKAKSSLFHLGSLRLLTVLLIIGQQTTKDESVLERLISVLPTNF</sequence>
<organism evidence="1 2">
    <name type="scientific">Pleurotus cornucopiae</name>
    <name type="common">Cornucopia mushroom</name>
    <dbReference type="NCBI Taxonomy" id="5321"/>
    <lineage>
        <taxon>Eukaryota</taxon>
        <taxon>Fungi</taxon>
        <taxon>Dikarya</taxon>
        <taxon>Basidiomycota</taxon>
        <taxon>Agaricomycotina</taxon>
        <taxon>Agaricomycetes</taxon>
        <taxon>Agaricomycetidae</taxon>
        <taxon>Agaricales</taxon>
        <taxon>Pleurotineae</taxon>
        <taxon>Pleurotaceae</taxon>
        <taxon>Pleurotus</taxon>
    </lineage>
</organism>
<comment type="caution">
    <text evidence="1">The sequence shown here is derived from an EMBL/GenBank/DDBJ whole genome shotgun (WGS) entry which is preliminary data.</text>
</comment>
<evidence type="ECO:0000313" key="2">
    <source>
        <dbReference type="Proteomes" id="UP000824881"/>
    </source>
</evidence>
<evidence type="ECO:0000313" key="1">
    <source>
        <dbReference type="EMBL" id="KAG9218474.1"/>
    </source>
</evidence>
<dbReference type="Proteomes" id="UP000824881">
    <property type="component" value="Unassembled WGS sequence"/>
</dbReference>
<accession>A0ACB7IJY1</accession>
<name>A0ACB7IJY1_PLECO</name>